<comment type="similarity">
    <text evidence="1">Belongs to the LysR transcriptional regulatory family.</text>
</comment>
<keyword evidence="2" id="KW-0805">Transcription regulation</keyword>
<dbReference type="Gene3D" id="3.40.190.290">
    <property type="match status" value="1"/>
</dbReference>
<dbReference type="InterPro" id="IPR000847">
    <property type="entry name" value="LysR_HTH_N"/>
</dbReference>
<keyword evidence="4" id="KW-0804">Transcription</keyword>
<name>A0A8S8XBQ5_9PROT</name>
<dbReference type="CDD" id="cd08473">
    <property type="entry name" value="PBP2_CrgA_like_4"/>
    <property type="match status" value="1"/>
</dbReference>
<dbReference type="PANTHER" id="PTHR30537:SF31">
    <property type="entry name" value="TRANSCRIPTIONAL REGULATOR, LYSR FAMILY"/>
    <property type="match status" value="1"/>
</dbReference>
<gene>
    <name evidence="6" type="ORF">TMPK1_31200</name>
</gene>
<evidence type="ECO:0000313" key="7">
    <source>
        <dbReference type="Proteomes" id="UP000681075"/>
    </source>
</evidence>
<evidence type="ECO:0000256" key="2">
    <source>
        <dbReference type="ARBA" id="ARBA00023015"/>
    </source>
</evidence>
<protein>
    <submittedName>
        <fullName evidence="6">LysR family transcriptional regulator</fullName>
    </submittedName>
</protein>
<dbReference type="FunFam" id="1.10.10.10:FF:000001">
    <property type="entry name" value="LysR family transcriptional regulator"/>
    <property type="match status" value="1"/>
</dbReference>
<dbReference type="PANTHER" id="PTHR30537">
    <property type="entry name" value="HTH-TYPE TRANSCRIPTIONAL REGULATOR"/>
    <property type="match status" value="1"/>
</dbReference>
<dbReference type="PROSITE" id="PS50931">
    <property type="entry name" value="HTH_LYSR"/>
    <property type="match status" value="1"/>
</dbReference>
<dbReference type="Proteomes" id="UP000681075">
    <property type="component" value="Unassembled WGS sequence"/>
</dbReference>
<reference evidence="6" key="1">
    <citation type="submission" date="2021-02" db="EMBL/GenBank/DDBJ databases">
        <title>Genome sequence of Rhodospirillales sp. strain TMPK1 isolated from soil.</title>
        <authorList>
            <person name="Nakai R."/>
            <person name="Kusada H."/>
            <person name="Tamaki H."/>
        </authorList>
    </citation>
    <scope>NUCLEOTIDE SEQUENCE</scope>
    <source>
        <strain evidence="6">TMPK1</strain>
    </source>
</reference>
<sequence>MQDLNDLYYFAQVVERGGFAAAGRALGVPKSKLSRRIGELEDRLGVRLLQRSTRRFAVTEVGQSYLRHVQAMIAEAAAAQEAIDRTRSEPRGQVRISCPNGLLDPLAPIVARFLVDYPSVQLTVERTGRPVDVIEEGFDLALRVRNEPLEDEGLVIRRMVRFDKRMVASPALLARAGTPLTPDDLQHFDGLDMSRQNGVHAWELRGPNNEERNVAFQPRLITDDFQTLHEAARAGVGIVQLPQLLVDRDLASGRLISLLPEWGTPTGILHAAFPTRRGLVPAVRVLLDRLAEGFAKCSEVEPLIRSAI</sequence>
<dbReference type="Pfam" id="PF00126">
    <property type="entry name" value="HTH_1"/>
    <property type="match status" value="1"/>
</dbReference>
<dbReference type="Gene3D" id="1.10.10.10">
    <property type="entry name" value="Winged helix-like DNA-binding domain superfamily/Winged helix DNA-binding domain"/>
    <property type="match status" value="1"/>
</dbReference>
<evidence type="ECO:0000256" key="1">
    <source>
        <dbReference type="ARBA" id="ARBA00009437"/>
    </source>
</evidence>
<keyword evidence="3" id="KW-0238">DNA-binding</keyword>
<evidence type="ECO:0000256" key="3">
    <source>
        <dbReference type="ARBA" id="ARBA00023125"/>
    </source>
</evidence>
<comment type="caution">
    <text evidence="6">The sequence shown here is derived from an EMBL/GenBank/DDBJ whole genome shotgun (WGS) entry which is preliminary data.</text>
</comment>
<evidence type="ECO:0000259" key="5">
    <source>
        <dbReference type="PROSITE" id="PS50931"/>
    </source>
</evidence>
<dbReference type="GO" id="GO:0043565">
    <property type="term" value="F:sequence-specific DNA binding"/>
    <property type="evidence" value="ECO:0007669"/>
    <property type="project" value="TreeGrafter"/>
</dbReference>
<organism evidence="6 7">
    <name type="scientific">Roseiterribacter gracilis</name>
    <dbReference type="NCBI Taxonomy" id="2812848"/>
    <lineage>
        <taxon>Bacteria</taxon>
        <taxon>Pseudomonadati</taxon>
        <taxon>Pseudomonadota</taxon>
        <taxon>Alphaproteobacteria</taxon>
        <taxon>Rhodospirillales</taxon>
        <taxon>Roseiterribacteraceae</taxon>
        <taxon>Roseiterribacter</taxon>
    </lineage>
</organism>
<dbReference type="InterPro" id="IPR005119">
    <property type="entry name" value="LysR_subst-bd"/>
</dbReference>
<dbReference type="SUPFAM" id="SSF46785">
    <property type="entry name" value="Winged helix' DNA-binding domain"/>
    <property type="match status" value="1"/>
</dbReference>
<evidence type="ECO:0000256" key="4">
    <source>
        <dbReference type="ARBA" id="ARBA00023163"/>
    </source>
</evidence>
<dbReference type="GO" id="GO:0003700">
    <property type="term" value="F:DNA-binding transcription factor activity"/>
    <property type="evidence" value="ECO:0007669"/>
    <property type="project" value="InterPro"/>
</dbReference>
<dbReference type="RefSeq" id="WP_420244122.1">
    <property type="nucleotide sequence ID" value="NZ_BOPV01000001.1"/>
</dbReference>
<feature type="domain" description="HTH lysR-type" evidence="5">
    <location>
        <begin position="1"/>
        <end position="59"/>
    </location>
</feature>
<dbReference type="InterPro" id="IPR036390">
    <property type="entry name" value="WH_DNA-bd_sf"/>
</dbReference>
<proteinExistence type="inferred from homology"/>
<keyword evidence="7" id="KW-1185">Reference proteome</keyword>
<accession>A0A8S8XBQ5</accession>
<dbReference type="SUPFAM" id="SSF53850">
    <property type="entry name" value="Periplasmic binding protein-like II"/>
    <property type="match status" value="1"/>
</dbReference>
<dbReference type="Pfam" id="PF03466">
    <property type="entry name" value="LysR_substrate"/>
    <property type="match status" value="1"/>
</dbReference>
<dbReference type="InterPro" id="IPR058163">
    <property type="entry name" value="LysR-type_TF_proteobact-type"/>
</dbReference>
<dbReference type="GO" id="GO:0006351">
    <property type="term" value="P:DNA-templated transcription"/>
    <property type="evidence" value="ECO:0007669"/>
    <property type="project" value="TreeGrafter"/>
</dbReference>
<evidence type="ECO:0000313" key="6">
    <source>
        <dbReference type="EMBL" id="GIL40883.1"/>
    </source>
</evidence>
<dbReference type="EMBL" id="BOPV01000001">
    <property type="protein sequence ID" value="GIL40883.1"/>
    <property type="molecule type" value="Genomic_DNA"/>
</dbReference>
<dbReference type="AlphaFoldDB" id="A0A8S8XBQ5"/>
<dbReference type="InterPro" id="IPR036388">
    <property type="entry name" value="WH-like_DNA-bd_sf"/>
</dbReference>